<evidence type="ECO:0000256" key="7">
    <source>
        <dbReference type="SAM" id="Phobius"/>
    </source>
</evidence>
<keyword evidence="4 7" id="KW-1133">Transmembrane helix</keyword>
<dbReference type="OrthoDB" id="286734at2759"/>
<dbReference type="GO" id="GO:0016020">
    <property type="term" value="C:membrane"/>
    <property type="evidence" value="ECO:0007669"/>
    <property type="project" value="UniProtKB-SubCell"/>
</dbReference>
<dbReference type="PANTHER" id="PTHR13906:SF4">
    <property type="entry name" value="LYSOPHOSPHOLIPID ACYLTRANSFERASE 6"/>
    <property type="match status" value="1"/>
</dbReference>
<evidence type="ECO:0000256" key="1">
    <source>
        <dbReference type="ARBA" id="ARBA00004141"/>
    </source>
</evidence>
<feature type="transmembrane region" description="Helical" evidence="7">
    <location>
        <begin position="183"/>
        <end position="201"/>
    </location>
</feature>
<gene>
    <name evidence="8" type="ORF">MUCCIDRAFT_155692</name>
</gene>
<name>A0A168MCX2_MUCCL</name>
<proteinExistence type="predicted"/>
<keyword evidence="2" id="KW-0808">Transferase</keyword>
<evidence type="ECO:0000256" key="5">
    <source>
        <dbReference type="ARBA" id="ARBA00023136"/>
    </source>
</evidence>
<feature type="transmembrane region" description="Helical" evidence="7">
    <location>
        <begin position="151"/>
        <end position="177"/>
    </location>
</feature>
<dbReference type="PANTHER" id="PTHR13906">
    <property type="entry name" value="PORCUPINE"/>
    <property type="match status" value="1"/>
</dbReference>
<dbReference type="GO" id="GO:0030258">
    <property type="term" value="P:lipid modification"/>
    <property type="evidence" value="ECO:0007669"/>
    <property type="project" value="TreeGrafter"/>
</dbReference>
<feature type="transmembrane region" description="Helical" evidence="7">
    <location>
        <begin position="12"/>
        <end position="32"/>
    </location>
</feature>
<keyword evidence="6" id="KW-0012">Acyltransferase</keyword>
<organism evidence="8 9">
    <name type="scientific">Mucor lusitanicus CBS 277.49</name>
    <dbReference type="NCBI Taxonomy" id="747725"/>
    <lineage>
        <taxon>Eukaryota</taxon>
        <taxon>Fungi</taxon>
        <taxon>Fungi incertae sedis</taxon>
        <taxon>Mucoromycota</taxon>
        <taxon>Mucoromycotina</taxon>
        <taxon>Mucoromycetes</taxon>
        <taxon>Mucorales</taxon>
        <taxon>Mucorineae</taxon>
        <taxon>Mucoraceae</taxon>
        <taxon>Mucor</taxon>
    </lineage>
</organism>
<dbReference type="Proteomes" id="UP000077051">
    <property type="component" value="Unassembled WGS sequence"/>
</dbReference>
<dbReference type="InterPro" id="IPR004299">
    <property type="entry name" value="MBOAT_fam"/>
</dbReference>
<comment type="subcellular location">
    <subcellularLocation>
        <location evidence="1">Membrane</location>
        <topology evidence="1">Multi-pass membrane protein</topology>
    </subcellularLocation>
</comment>
<evidence type="ECO:0000313" key="9">
    <source>
        <dbReference type="Proteomes" id="UP000077051"/>
    </source>
</evidence>
<reference evidence="8 9" key="1">
    <citation type="submission" date="2015-06" db="EMBL/GenBank/DDBJ databases">
        <title>Expansion of signal transduction pathways in fungi by whole-genome duplication.</title>
        <authorList>
            <consortium name="DOE Joint Genome Institute"/>
            <person name="Corrochano L.M."/>
            <person name="Kuo A."/>
            <person name="Marcet-Houben M."/>
            <person name="Polaino S."/>
            <person name="Salamov A."/>
            <person name="Villalobos J.M."/>
            <person name="Alvarez M.I."/>
            <person name="Avalos J."/>
            <person name="Benito E.P."/>
            <person name="Benoit I."/>
            <person name="Burger G."/>
            <person name="Camino L.P."/>
            <person name="Canovas D."/>
            <person name="Cerda-Olmedo E."/>
            <person name="Cheng J.-F."/>
            <person name="Dominguez A."/>
            <person name="Elias M."/>
            <person name="Eslava A.P."/>
            <person name="Glaser F."/>
            <person name="Grimwood J."/>
            <person name="Gutierrez G."/>
            <person name="Heitman J."/>
            <person name="Henrissat B."/>
            <person name="Iturriaga E.A."/>
            <person name="Lang B.F."/>
            <person name="Lavin J.L."/>
            <person name="Lee S."/>
            <person name="Li W."/>
            <person name="Lindquist E."/>
            <person name="Lopez-Garcia S."/>
            <person name="Luque E.M."/>
            <person name="Marcos A.T."/>
            <person name="Martin J."/>
            <person name="Mccluskey K."/>
            <person name="Medina H.R."/>
            <person name="Miralles-Duran A."/>
            <person name="Miyazaki A."/>
            <person name="Munoz-Torres E."/>
            <person name="Oguiza J.A."/>
            <person name="Ohm R."/>
            <person name="Olmedo M."/>
            <person name="Orejas M."/>
            <person name="Ortiz-Castellanos L."/>
            <person name="Pisabarro A.G."/>
            <person name="Rodriguez-Romero J."/>
            <person name="Ruiz-Herrera J."/>
            <person name="Ruiz-Vazquez R."/>
            <person name="Sanz C."/>
            <person name="Schackwitz W."/>
            <person name="Schmutz J."/>
            <person name="Shahriari M."/>
            <person name="Shelest E."/>
            <person name="Silva-Franco F."/>
            <person name="Soanes D."/>
            <person name="Syed K."/>
            <person name="Tagua V.G."/>
            <person name="Talbot N.J."/>
            <person name="Thon M."/>
            <person name="De Vries R.P."/>
            <person name="Wiebenga A."/>
            <person name="Yadav J.S."/>
            <person name="Braun E.L."/>
            <person name="Baker S."/>
            <person name="Garre V."/>
            <person name="Horwitz B."/>
            <person name="Torres-Martinez S."/>
            <person name="Idnurm A."/>
            <person name="Herrera-Estrella A."/>
            <person name="Gabaldon T."/>
            <person name="Grigoriev I.V."/>
        </authorList>
    </citation>
    <scope>NUCLEOTIDE SEQUENCE [LARGE SCALE GENOMIC DNA]</scope>
    <source>
        <strain evidence="8 9">CBS 277.49</strain>
    </source>
</reference>
<dbReference type="Pfam" id="PF03062">
    <property type="entry name" value="MBOAT"/>
    <property type="match status" value="1"/>
</dbReference>
<evidence type="ECO:0000256" key="2">
    <source>
        <dbReference type="ARBA" id="ARBA00022679"/>
    </source>
</evidence>
<keyword evidence="9" id="KW-1185">Reference proteome</keyword>
<keyword evidence="3 7" id="KW-0812">Transmembrane</keyword>
<accession>A0A168MCX2</accession>
<dbReference type="STRING" id="747725.A0A168MCX2"/>
<dbReference type="InterPro" id="IPR049941">
    <property type="entry name" value="LPLAT_7/PORCN-like"/>
</dbReference>
<sequence>MFIQLSAFLTRCKYYFIWYLSEGASVLSGFGFNGVVDGEPQWDRLNNVNVLDCELAQSYKQLSENWNIGANHWLRQLSPACGMDFIPGFTVSGYTSIQHTSPLLTCLLCKTVFFMTASLLQLIARQVRRTIRPFFLTADQKPKKIKRVYDVCTWIASMGLLNMLVPCFDLLHIPLILQVWREIYYCHYIIIALGGVIFYLAKPRLLQLQKQKLQ</sequence>
<evidence type="ECO:0000256" key="4">
    <source>
        <dbReference type="ARBA" id="ARBA00022989"/>
    </source>
</evidence>
<evidence type="ECO:0000313" key="8">
    <source>
        <dbReference type="EMBL" id="OAD04733.1"/>
    </source>
</evidence>
<evidence type="ECO:0000256" key="3">
    <source>
        <dbReference type="ARBA" id="ARBA00022692"/>
    </source>
</evidence>
<dbReference type="AlphaFoldDB" id="A0A168MCX2"/>
<dbReference type="GO" id="GO:0016746">
    <property type="term" value="F:acyltransferase activity"/>
    <property type="evidence" value="ECO:0007669"/>
    <property type="project" value="UniProtKB-KW"/>
</dbReference>
<feature type="transmembrane region" description="Helical" evidence="7">
    <location>
        <begin position="102"/>
        <end position="124"/>
    </location>
</feature>
<keyword evidence="5 7" id="KW-0472">Membrane</keyword>
<comment type="caution">
    <text evidence="8">The sequence shown here is derived from an EMBL/GenBank/DDBJ whole genome shotgun (WGS) entry which is preliminary data.</text>
</comment>
<dbReference type="EMBL" id="AMYB01000003">
    <property type="protein sequence ID" value="OAD04733.1"/>
    <property type="molecule type" value="Genomic_DNA"/>
</dbReference>
<evidence type="ECO:0000256" key="6">
    <source>
        <dbReference type="ARBA" id="ARBA00023315"/>
    </source>
</evidence>
<dbReference type="VEuPathDB" id="FungiDB:MUCCIDRAFT_155692"/>
<protein>
    <submittedName>
        <fullName evidence="8">Uncharacterized protein</fullName>
    </submittedName>
</protein>